<dbReference type="OrthoDB" id="8018325at2"/>
<dbReference type="InterPro" id="IPR058997">
    <property type="entry name" value="YycE-like_C"/>
</dbReference>
<dbReference type="GO" id="GO:0016829">
    <property type="term" value="F:lyase activity"/>
    <property type="evidence" value="ECO:0007669"/>
    <property type="project" value="UniProtKB-KW"/>
</dbReference>
<keyword evidence="3" id="KW-1185">Reference proteome</keyword>
<dbReference type="Proteomes" id="UP000010366">
    <property type="component" value="Chromosome"/>
</dbReference>
<dbReference type="PROSITE" id="PS51819">
    <property type="entry name" value="VOC"/>
    <property type="match status" value="1"/>
</dbReference>
<dbReference type="eggNOG" id="COG0346">
    <property type="taxonomic scope" value="Bacteria"/>
</dbReference>
<gene>
    <name evidence="2" type="ORF">Cha6605_0425</name>
</gene>
<proteinExistence type="predicted"/>
<organism evidence="2 3">
    <name type="scientific">Chamaesiphon minutus (strain ATCC 27169 / PCC 6605)</name>
    <dbReference type="NCBI Taxonomy" id="1173020"/>
    <lineage>
        <taxon>Bacteria</taxon>
        <taxon>Bacillati</taxon>
        <taxon>Cyanobacteriota</taxon>
        <taxon>Cyanophyceae</taxon>
        <taxon>Gomontiellales</taxon>
        <taxon>Chamaesiphonaceae</taxon>
        <taxon>Chamaesiphon</taxon>
    </lineage>
</organism>
<dbReference type="PATRIC" id="fig|1173020.3.peg.506"/>
<dbReference type="InterPro" id="IPR037523">
    <property type="entry name" value="VOC_core"/>
</dbReference>
<reference evidence="2 3" key="1">
    <citation type="submission" date="2012-05" db="EMBL/GenBank/DDBJ databases">
        <title>Finished chromosome of genome of Chamaesiphon sp. PCC 6605.</title>
        <authorList>
            <consortium name="US DOE Joint Genome Institute"/>
            <person name="Gugger M."/>
            <person name="Coursin T."/>
            <person name="Rippka R."/>
            <person name="Tandeau De Marsac N."/>
            <person name="Huntemann M."/>
            <person name="Wei C.-L."/>
            <person name="Han J."/>
            <person name="Detter J.C."/>
            <person name="Han C."/>
            <person name="Tapia R."/>
            <person name="Chen A."/>
            <person name="Kyrpides N."/>
            <person name="Mavromatis K."/>
            <person name="Markowitz V."/>
            <person name="Szeto E."/>
            <person name="Ivanova N."/>
            <person name="Pagani I."/>
            <person name="Pati A."/>
            <person name="Goodwin L."/>
            <person name="Nordberg H.P."/>
            <person name="Cantor M.N."/>
            <person name="Hua S.X."/>
            <person name="Woyke T."/>
            <person name="Kerfeld C.A."/>
        </authorList>
    </citation>
    <scope>NUCLEOTIDE SEQUENCE [LARGE SCALE GENOMIC DNA]</scope>
    <source>
        <strain evidence="3">ATCC 27169 / PCC 6605</strain>
    </source>
</reference>
<dbReference type="InterPro" id="IPR029068">
    <property type="entry name" value="Glyas_Bleomycin-R_OHBP_Dase"/>
</dbReference>
<dbReference type="STRING" id="1173020.Cha6605_0425"/>
<dbReference type="Pfam" id="PF22658">
    <property type="entry name" value="YycE-like_N"/>
    <property type="match status" value="1"/>
</dbReference>
<sequence>MLVGKIIRIARPTDRLNEVVKFYTHSLGLQILDRFENHQGFDGVMVGLPGLAYHLEFVHQQGHVVGRAPTLDNLLVFYIPDPQEWQQAIDRFQESGYAPVKSYNPYWDKNGVTFEDPDGYRVVLENTGWDVGESSVKNNTETM</sequence>
<dbReference type="AlphaFoldDB" id="K9UA61"/>
<dbReference type="HOGENOM" id="CLU_107214_1_0_3"/>
<dbReference type="KEGG" id="cmp:Cha6605_0425"/>
<dbReference type="InterPro" id="IPR058998">
    <property type="entry name" value="YycE-like_N"/>
</dbReference>
<feature type="domain" description="VOC" evidence="1">
    <location>
        <begin position="5"/>
        <end position="127"/>
    </location>
</feature>
<protein>
    <submittedName>
        <fullName evidence="2">Lactoylglutathione lyase-like lyase</fullName>
    </submittedName>
</protein>
<evidence type="ECO:0000313" key="3">
    <source>
        <dbReference type="Proteomes" id="UP000010366"/>
    </source>
</evidence>
<accession>K9UA61</accession>
<dbReference type="CDD" id="cd06587">
    <property type="entry name" value="VOC"/>
    <property type="match status" value="1"/>
</dbReference>
<keyword evidence="2" id="KW-0456">Lyase</keyword>
<dbReference type="SUPFAM" id="SSF54593">
    <property type="entry name" value="Glyoxalase/Bleomycin resistance protein/Dihydroxybiphenyl dioxygenase"/>
    <property type="match status" value="1"/>
</dbReference>
<evidence type="ECO:0000259" key="1">
    <source>
        <dbReference type="PROSITE" id="PS51819"/>
    </source>
</evidence>
<dbReference type="RefSeq" id="WP_015157914.1">
    <property type="nucleotide sequence ID" value="NC_019697.1"/>
</dbReference>
<dbReference type="Pfam" id="PF22659">
    <property type="entry name" value="YycE-like_C"/>
    <property type="match status" value="1"/>
</dbReference>
<evidence type="ECO:0000313" key="2">
    <source>
        <dbReference type="EMBL" id="AFY91720.1"/>
    </source>
</evidence>
<dbReference type="EMBL" id="CP003600">
    <property type="protein sequence ID" value="AFY91720.1"/>
    <property type="molecule type" value="Genomic_DNA"/>
</dbReference>
<name>K9UA61_CHAP6</name>
<dbReference type="Gene3D" id="3.10.180.10">
    <property type="entry name" value="2,3-Dihydroxybiphenyl 1,2-Dioxygenase, domain 1"/>
    <property type="match status" value="1"/>
</dbReference>